<evidence type="ECO:0000256" key="9">
    <source>
        <dbReference type="SAM" id="MobiDB-lite"/>
    </source>
</evidence>
<feature type="transmembrane region" description="Helical" evidence="10">
    <location>
        <begin position="284"/>
        <end position="304"/>
    </location>
</feature>
<accession>A0AAV9NQQ7</accession>
<dbReference type="Gene3D" id="1.20.1250.20">
    <property type="entry name" value="MFS general substrate transporter like domains"/>
    <property type="match status" value="1"/>
</dbReference>
<evidence type="ECO:0000256" key="5">
    <source>
        <dbReference type="ARBA" id="ARBA00022692"/>
    </source>
</evidence>
<name>A0AAV9NQQ7_9EURO</name>
<evidence type="ECO:0000256" key="2">
    <source>
        <dbReference type="ARBA" id="ARBA00007520"/>
    </source>
</evidence>
<feature type="compositionally biased region" description="Polar residues" evidence="9">
    <location>
        <begin position="17"/>
        <end position="37"/>
    </location>
</feature>
<feature type="transmembrane region" description="Helical" evidence="10">
    <location>
        <begin position="522"/>
        <end position="545"/>
    </location>
</feature>
<dbReference type="InterPro" id="IPR011701">
    <property type="entry name" value="MFS"/>
</dbReference>
<feature type="transmembrane region" description="Helical" evidence="10">
    <location>
        <begin position="128"/>
        <end position="154"/>
    </location>
</feature>
<dbReference type="GeneID" id="89968598"/>
<feature type="transmembrane region" description="Helical" evidence="10">
    <location>
        <begin position="488"/>
        <end position="510"/>
    </location>
</feature>
<dbReference type="SUPFAM" id="SSF103473">
    <property type="entry name" value="MFS general substrate transporter"/>
    <property type="match status" value="1"/>
</dbReference>
<keyword evidence="5 10" id="KW-0812">Transmembrane</keyword>
<dbReference type="EMBL" id="JAVRRD010000001">
    <property type="protein sequence ID" value="KAK5064543.1"/>
    <property type="molecule type" value="Genomic_DNA"/>
</dbReference>
<dbReference type="GO" id="GO:0022857">
    <property type="term" value="F:transmembrane transporter activity"/>
    <property type="evidence" value="ECO:0007669"/>
    <property type="project" value="InterPro"/>
</dbReference>
<dbReference type="GO" id="GO:0005886">
    <property type="term" value="C:plasma membrane"/>
    <property type="evidence" value="ECO:0007669"/>
    <property type="project" value="UniProtKB-SubCell"/>
</dbReference>
<dbReference type="CDD" id="cd17502">
    <property type="entry name" value="MFS_Azr1_MDR_like"/>
    <property type="match status" value="1"/>
</dbReference>
<evidence type="ECO:0000256" key="8">
    <source>
        <dbReference type="ARBA" id="ARBA00023180"/>
    </source>
</evidence>
<evidence type="ECO:0000259" key="11">
    <source>
        <dbReference type="PROSITE" id="PS50850"/>
    </source>
</evidence>
<feature type="transmembrane region" description="Helical" evidence="10">
    <location>
        <begin position="324"/>
        <end position="343"/>
    </location>
</feature>
<feature type="transmembrane region" description="Helical" evidence="10">
    <location>
        <begin position="253"/>
        <end position="272"/>
    </location>
</feature>
<feature type="domain" description="Major facilitator superfamily (MFS) profile" evidence="11">
    <location>
        <begin position="131"/>
        <end position="619"/>
    </location>
</feature>
<feature type="transmembrane region" description="Helical" evidence="10">
    <location>
        <begin position="454"/>
        <end position="476"/>
    </location>
</feature>
<feature type="transmembrane region" description="Helical" evidence="10">
    <location>
        <begin position="221"/>
        <end position="246"/>
    </location>
</feature>
<dbReference type="Proteomes" id="UP001358417">
    <property type="component" value="Unassembled WGS sequence"/>
</dbReference>
<evidence type="ECO:0000313" key="12">
    <source>
        <dbReference type="EMBL" id="KAK5064543.1"/>
    </source>
</evidence>
<gene>
    <name evidence="12" type="ORF">LTR84_000376</name>
</gene>
<feature type="transmembrane region" description="Helical" evidence="10">
    <location>
        <begin position="427"/>
        <end position="447"/>
    </location>
</feature>
<evidence type="ECO:0000256" key="7">
    <source>
        <dbReference type="ARBA" id="ARBA00023136"/>
    </source>
</evidence>
<dbReference type="RefSeq" id="XP_064711867.1">
    <property type="nucleotide sequence ID" value="XM_064844007.1"/>
</dbReference>
<keyword evidence="3" id="KW-0813">Transport</keyword>
<comment type="caution">
    <text evidence="12">The sequence shown here is derived from an EMBL/GenBank/DDBJ whole genome shotgun (WGS) entry which is preliminary data.</text>
</comment>
<comment type="similarity">
    <text evidence="2">Belongs to the major facilitator superfamily. TCR/Tet family.</text>
</comment>
<feature type="transmembrane region" description="Helical" evidence="10">
    <location>
        <begin position="596"/>
        <end position="614"/>
    </location>
</feature>
<keyword evidence="13" id="KW-1185">Reference proteome</keyword>
<feature type="compositionally biased region" description="Basic and acidic residues" evidence="9">
    <location>
        <begin position="38"/>
        <end position="65"/>
    </location>
</feature>
<comment type="subcellular location">
    <subcellularLocation>
        <location evidence="1">Cell membrane</location>
        <topology evidence="1">Multi-pass membrane protein</topology>
    </subcellularLocation>
</comment>
<protein>
    <recommendedName>
        <fullName evidence="11">Major facilitator superfamily (MFS) profile domain-containing protein</fullName>
    </recommendedName>
</protein>
<dbReference type="PRINTS" id="PR01036">
    <property type="entry name" value="TCRTETB"/>
</dbReference>
<dbReference type="FunFam" id="1.20.1250.20:FF:000489">
    <property type="entry name" value="MFS general substrate transporter"/>
    <property type="match status" value="1"/>
</dbReference>
<dbReference type="PANTHER" id="PTHR23501:SF199">
    <property type="entry name" value="MFS EFFLUX TRANSPORTER INPD-RELATED"/>
    <property type="match status" value="1"/>
</dbReference>
<dbReference type="AlphaFoldDB" id="A0AAV9NQQ7"/>
<keyword evidence="4" id="KW-1003">Cell membrane</keyword>
<feature type="region of interest" description="Disordered" evidence="9">
    <location>
        <begin position="1"/>
        <end position="74"/>
    </location>
</feature>
<dbReference type="InterPro" id="IPR020846">
    <property type="entry name" value="MFS_dom"/>
</dbReference>
<dbReference type="PANTHER" id="PTHR23501">
    <property type="entry name" value="MAJOR FACILITATOR SUPERFAMILY"/>
    <property type="match status" value="1"/>
</dbReference>
<feature type="transmembrane region" description="Helical" evidence="10">
    <location>
        <begin position="196"/>
        <end position="215"/>
    </location>
</feature>
<evidence type="ECO:0000313" key="13">
    <source>
        <dbReference type="Proteomes" id="UP001358417"/>
    </source>
</evidence>
<proteinExistence type="inferred from homology"/>
<dbReference type="Gene3D" id="1.20.1720.10">
    <property type="entry name" value="Multidrug resistance protein D"/>
    <property type="match status" value="1"/>
</dbReference>
<dbReference type="PROSITE" id="PS50850">
    <property type="entry name" value="MFS"/>
    <property type="match status" value="1"/>
</dbReference>
<feature type="transmembrane region" description="Helical" evidence="10">
    <location>
        <begin position="166"/>
        <end position="184"/>
    </location>
</feature>
<dbReference type="FunFam" id="1.20.1720.10:FF:000012">
    <property type="entry name" value="MFS toxin efflux pump (AflT)"/>
    <property type="match status" value="1"/>
</dbReference>
<dbReference type="InterPro" id="IPR036259">
    <property type="entry name" value="MFS_trans_sf"/>
</dbReference>
<evidence type="ECO:0000256" key="4">
    <source>
        <dbReference type="ARBA" id="ARBA00022475"/>
    </source>
</evidence>
<evidence type="ECO:0000256" key="10">
    <source>
        <dbReference type="SAM" id="Phobius"/>
    </source>
</evidence>
<sequence>MGLFDKKSIDTLGAPEMNTNLKSGTTTVVPSQNVSSTDLEKHSQLGDTKEEKDSSTASTDGEKSLQTDQPSKSMDEKLGTTLINAPPAISAISGSKASSIVEIKNEEVRANPAAPDEDEIVYPSGLKLALITLALCLAVFLVALDNTIIATAIPKITDRFNSLGDVGWYGSSYLLTTCALQLFFGKLYTFYPIKTVFLASIGVFEVGSAICGAAPTSAALIVGRAIAGVGSAGIFSGGLIIIAYTVPLIKRPIYTGVVGAMYGIASIAGPLLGGVFTDKVSWRWCFYINLPIGAVTVAVIIFFFHSPARKAETKVPLKERAHQLDLGGTSLFIVDIVVCLLALQWGGSKYPWSNWRIILLLTLFGVLTIVFVITQYFMKEHATIPFHIISRRNVAAACWFAFCLGGAFFVLVYWLPIWFQAIKGASAFKSGIMCIPMVLSLVIANVISGIGTTVVGYYAPFYFAGLVFSSIGAGLLSTMDTATGHEKWIGYQVIYGFGIGFGMQQPLITIQTVLPLKDIPTGTALVMFVQTFGGALFVSVAQNIFNNRLISELPKQAPGVNPEIILHTGATSLATSLPANLLAGVKEAYNTALTETFYIAVAMACLMIFAAVFIEWKSIKAKKPEDTETAPPA</sequence>
<evidence type="ECO:0000256" key="3">
    <source>
        <dbReference type="ARBA" id="ARBA00022448"/>
    </source>
</evidence>
<reference evidence="12 13" key="1">
    <citation type="submission" date="2023-08" db="EMBL/GenBank/DDBJ databases">
        <title>Black Yeasts Isolated from many extreme environments.</title>
        <authorList>
            <person name="Coleine C."/>
            <person name="Stajich J.E."/>
            <person name="Selbmann L."/>
        </authorList>
    </citation>
    <scope>NUCLEOTIDE SEQUENCE [LARGE SCALE GENOMIC DNA]</scope>
    <source>
        <strain evidence="12 13">CCFEE 5792</strain>
    </source>
</reference>
<feature type="transmembrane region" description="Helical" evidence="10">
    <location>
        <begin position="394"/>
        <end position="415"/>
    </location>
</feature>
<feature type="transmembrane region" description="Helical" evidence="10">
    <location>
        <begin position="355"/>
        <end position="373"/>
    </location>
</feature>
<dbReference type="Pfam" id="PF07690">
    <property type="entry name" value="MFS_1"/>
    <property type="match status" value="1"/>
</dbReference>
<dbReference type="FunFam" id="1.20.1250.20:FF:000196">
    <property type="entry name" value="MFS toxin efflux pump (AflT)"/>
    <property type="match status" value="1"/>
</dbReference>
<evidence type="ECO:0000256" key="6">
    <source>
        <dbReference type="ARBA" id="ARBA00022989"/>
    </source>
</evidence>
<keyword evidence="6 10" id="KW-1133">Transmembrane helix</keyword>
<keyword evidence="7 10" id="KW-0472">Membrane</keyword>
<organism evidence="12 13">
    <name type="scientific">Exophiala bonariae</name>
    <dbReference type="NCBI Taxonomy" id="1690606"/>
    <lineage>
        <taxon>Eukaryota</taxon>
        <taxon>Fungi</taxon>
        <taxon>Dikarya</taxon>
        <taxon>Ascomycota</taxon>
        <taxon>Pezizomycotina</taxon>
        <taxon>Eurotiomycetes</taxon>
        <taxon>Chaetothyriomycetidae</taxon>
        <taxon>Chaetothyriales</taxon>
        <taxon>Herpotrichiellaceae</taxon>
        <taxon>Exophiala</taxon>
    </lineage>
</organism>
<evidence type="ECO:0000256" key="1">
    <source>
        <dbReference type="ARBA" id="ARBA00004651"/>
    </source>
</evidence>
<keyword evidence="8" id="KW-0325">Glycoprotein</keyword>